<comment type="catalytic activity">
    <reaction evidence="1">
        <text>a beta-lactam + H2O = a substituted beta-amino acid</text>
        <dbReference type="Rhea" id="RHEA:20401"/>
        <dbReference type="ChEBI" id="CHEBI:15377"/>
        <dbReference type="ChEBI" id="CHEBI:35627"/>
        <dbReference type="ChEBI" id="CHEBI:140347"/>
        <dbReference type="EC" id="3.5.2.6"/>
    </reaction>
</comment>
<keyword evidence="4 7" id="KW-0732">Signal</keyword>
<evidence type="ECO:0000256" key="5">
    <source>
        <dbReference type="ARBA" id="ARBA00022801"/>
    </source>
</evidence>
<organism evidence="9 10">
    <name type="scientific">Shewanella piezotolerans (strain WP3 / JCM 13877)</name>
    <dbReference type="NCBI Taxonomy" id="225849"/>
    <lineage>
        <taxon>Bacteria</taxon>
        <taxon>Pseudomonadati</taxon>
        <taxon>Pseudomonadota</taxon>
        <taxon>Gammaproteobacteria</taxon>
        <taxon>Alteromonadales</taxon>
        <taxon>Shewanellaceae</taxon>
        <taxon>Shewanella</taxon>
    </lineage>
</organism>
<dbReference type="eggNOG" id="COG2602">
    <property type="taxonomic scope" value="Bacteria"/>
</dbReference>
<evidence type="ECO:0000313" key="10">
    <source>
        <dbReference type="Proteomes" id="UP000000753"/>
    </source>
</evidence>
<sequence>MTKLISLLLFTILAAAALIVDASDNDDHSVQFTEQRLAPQLTTHWDSVFLQHSVEGVLVLFDPLKQTLTTNDLSRASKGFIPASTFKIANGLIGLELEVVADAEQAYPWDRQQRAFKAWNQDHTFTSAFKYSVVPIFQQIARDIGKQRMANMLASLEYGNQKLGPELESFWLNGDIRISAIEQLQFLQKLHDEKLSMSRRSQQIIKQVMLAESNDDYRIFGKTGFANKGDEYIGWWIGWIETDERTVYFSLNLDLTNIQQASLRKAIVKQIFQSERMM</sequence>
<protein>
    <recommendedName>
        <fullName evidence="3">beta-lactamase</fullName>
        <ecNumber evidence="3">3.5.2.6</ecNumber>
    </recommendedName>
</protein>
<dbReference type="PANTHER" id="PTHR30627:SF6">
    <property type="entry name" value="BETA-LACTAMASE YBXI-RELATED"/>
    <property type="match status" value="1"/>
</dbReference>
<dbReference type="EC" id="3.5.2.6" evidence="3"/>
<gene>
    <name evidence="9" type="ordered locus">swp_4470</name>
</gene>
<dbReference type="GO" id="GO:0008658">
    <property type="term" value="F:penicillin binding"/>
    <property type="evidence" value="ECO:0007669"/>
    <property type="project" value="InterPro"/>
</dbReference>
<name>B8CTK3_SHEPW</name>
<feature type="signal peptide" evidence="7">
    <location>
        <begin position="1"/>
        <end position="22"/>
    </location>
</feature>
<dbReference type="STRING" id="225849.swp_4470"/>
<dbReference type="KEGG" id="swp:swp_4470"/>
<evidence type="ECO:0000256" key="1">
    <source>
        <dbReference type="ARBA" id="ARBA00001526"/>
    </source>
</evidence>
<accession>B8CTK3</accession>
<keyword evidence="6" id="KW-0046">Antibiotic resistance</keyword>
<dbReference type="Proteomes" id="UP000000753">
    <property type="component" value="Chromosome"/>
</dbReference>
<evidence type="ECO:0000313" key="9">
    <source>
        <dbReference type="EMBL" id="ACJ31113.1"/>
    </source>
</evidence>
<dbReference type="HOGENOM" id="CLU_035412_3_2_6"/>
<keyword evidence="10" id="KW-1185">Reference proteome</keyword>
<feature type="domain" description="Penicillin-binding protein transpeptidase" evidence="8">
    <location>
        <begin position="75"/>
        <end position="272"/>
    </location>
</feature>
<dbReference type="InterPro" id="IPR050515">
    <property type="entry name" value="Beta-lactam/transpept"/>
</dbReference>
<evidence type="ECO:0000256" key="4">
    <source>
        <dbReference type="ARBA" id="ARBA00022729"/>
    </source>
</evidence>
<feature type="chain" id="PRO_5002869887" description="beta-lactamase" evidence="7">
    <location>
        <begin position="23"/>
        <end position="278"/>
    </location>
</feature>
<evidence type="ECO:0000256" key="2">
    <source>
        <dbReference type="ARBA" id="ARBA00007898"/>
    </source>
</evidence>
<dbReference type="NCBIfam" id="NF012161">
    <property type="entry name" value="bla_class_D_main"/>
    <property type="match status" value="1"/>
</dbReference>
<comment type="similarity">
    <text evidence="2">Belongs to the class-D beta-lactamase family.</text>
</comment>
<dbReference type="GO" id="GO:0005886">
    <property type="term" value="C:plasma membrane"/>
    <property type="evidence" value="ECO:0007669"/>
    <property type="project" value="TreeGrafter"/>
</dbReference>
<dbReference type="Pfam" id="PF00905">
    <property type="entry name" value="Transpeptidase"/>
    <property type="match status" value="1"/>
</dbReference>
<proteinExistence type="inferred from homology"/>
<dbReference type="InterPro" id="IPR001460">
    <property type="entry name" value="PCN-bd_Tpept"/>
</dbReference>
<keyword evidence="5 9" id="KW-0378">Hydrolase</keyword>
<dbReference type="SUPFAM" id="SSF56601">
    <property type="entry name" value="beta-lactamase/transpeptidase-like"/>
    <property type="match status" value="1"/>
</dbReference>
<evidence type="ECO:0000259" key="8">
    <source>
        <dbReference type="Pfam" id="PF00905"/>
    </source>
</evidence>
<evidence type="ECO:0000256" key="6">
    <source>
        <dbReference type="ARBA" id="ARBA00023251"/>
    </source>
</evidence>
<dbReference type="OrthoDB" id="9762883at2"/>
<evidence type="ECO:0000256" key="7">
    <source>
        <dbReference type="SAM" id="SignalP"/>
    </source>
</evidence>
<dbReference type="GO" id="GO:0008800">
    <property type="term" value="F:beta-lactamase activity"/>
    <property type="evidence" value="ECO:0007669"/>
    <property type="project" value="UniProtKB-EC"/>
</dbReference>
<reference evidence="9 10" key="1">
    <citation type="journal article" date="2008" name="PLoS ONE">
        <title>Environmental adaptation: genomic analysis of the piezotolerant and psychrotolerant deep-sea iron reducing bacterium Shewanella piezotolerans WP3.</title>
        <authorList>
            <person name="Wang F."/>
            <person name="Wang J."/>
            <person name="Jian H."/>
            <person name="Zhang B."/>
            <person name="Li S."/>
            <person name="Wang F."/>
            <person name="Zeng X."/>
            <person name="Gao L."/>
            <person name="Bartlett D.H."/>
            <person name="Yu J."/>
            <person name="Hu S."/>
            <person name="Xiao X."/>
        </authorList>
    </citation>
    <scope>NUCLEOTIDE SEQUENCE [LARGE SCALE GENOMIC DNA]</scope>
    <source>
        <strain evidence="10">WP3 / JCM 13877</strain>
    </source>
</reference>
<dbReference type="EMBL" id="CP000472">
    <property type="protein sequence ID" value="ACJ31113.1"/>
    <property type="molecule type" value="Genomic_DNA"/>
</dbReference>
<dbReference type="RefSeq" id="WP_020914447.1">
    <property type="nucleotide sequence ID" value="NC_011566.1"/>
</dbReference>
<dbReference type="AlphaFoldDB" id="B8CTK3"/>
<dbReference type="InterPro" id="IPR012338">
    <property type="entry name" value="Beta-lactam/transpept-like"/>
</dbReference>
<evidence type="ECO:0000256" key="3">
    <source>
        <dbReference type="ARBA" id="ARBA00012865"/>
    </source>
</evidence>
<dbReference type="GO" id="GO:0046677">
    <property type="term" value="P:response to antibiotic"/>
    <property type="evidence" value="ECO:0007669"/>
    <property type="project" value="UniProtKB-KW"/>
</dbReference>
<dbReference type="PANTHER" id="PTHR30627">
    <property type="entry name" value="PEPTIDOGLYCAN D,D-TRANSPEPTIDASE"/>
    <property type="match status" value="1"/>
</dbReference>
<dbReference type="Gene3D" id="3.40.710.10">
    <property type="entry name" value="DD-peptidase/beta-lactamase superfamily"/>
    <property type="match status" value="1"/>
</dbReference>
<dbReference type="GO" id="GO:0071555">
    <property type="term" value="P:cell wall organization"/>
    <property type="evidence" value="ECO:0007669"/>
    <property type="project" value="TreeGrafter"/>
</dbReference>